<dbReference type="EMBL" id="BLPG01000001">
    <property type="protein sequence ID" value="GFJ86827.1"/>
    <property type="molecule type" value="Genomic_DNA"/>
</dbReference>
<evidence type="ECO:0000313" key="2">
    <source>
        <dbReference type="Proteomes" id="UP000482960"/>
    </source>
</evidence>
<accession>A0A6V8KYB9</accession>
<protein>
    <recommendedName>
        <fullName evidence="3">Glycosyl transferase family 1 domain-containing protein</fullName>
    </recommendedName>
</protein>
<evidence type="ECO:0008006" key="3">
    <source>
        <dbReference type="Google" id="ProtNLM"/>
    </source>
</evidence>
<organism evidence="1 2">
    <name type="scientific">Phytohabitans rumicis</name>
    <dbReference type="NCBI Taxonomy" id="1076125"/>
    <lineage>
        <taxon>Bacteria</taxon>
        <taxon>Bacillati</taxon>
        <taxon>Actinomycetota</taxon>
        <taxon>Actinomycetes</taxon>
        <taxon>Micromonosporales</taxon>
        <taxon>Micromonosporaceae</taxon>
    </lineage>
</organism>
<reference evidence="1 2" key="2">
    <citation type="submission" date="2020-03" db="EMBL/GenBank/DDBJ databases">
        <authorList>
            <person name="Ichikawa N."/>
            <person name="Kimura A."/>
            <person name="Kitahashi Y."/>
            <person name="Uohara A."/>
        </authorList>
    </citation>
    <scope>NUCLEOTIDE SEQUENCE [LARGE SCALE GENOMIC DNA]</scope>
    <source>
        <strain evidence="1 2">NBRC 108638</strain>
    </source>
</reference>
<keyword evidence="2" id="KW-1185">Reference proteome</keyword>
<dbReference type="RefSeq" id="WP_308785325.1">
    <property type="nucleotide sequence ID" value="NZ_BLPG01000001.1"/>
</dbReference>
<dbReference type="Proteomes" id="UP000482960">
    <property type="component" value="Unassembled WGS sequence"/>
</dbReference>
<proteinExistence type="predicted"/>
<name>A0A6V8KYB9_9ACTN</name>
<dbReference type="AlphaFoldDB" id="A0A6V8KYB9"/>
<evidence type="ECO:0000313" key="1">
    <source>
        <dbReference type="EMBL" id="GFJ86827.1"/>
    </source>
</evidence>
<reference evidence="1 2" key="1">
    <citation type="submission" date="2020-03" db="EMBL/GenBank/DDBJ databases">
        <title>Whole genome shotgun sequence of Phytohabitans rumicis NBRC 108638.</title>
        <authorList>
            <person name="Komaki H."/>
            <person name="Tamura T."/>
        </authorList>
    </citation>
    <scope>NUCLEOTIDE SEQUENCE [LARGE SCALE GENOMIC DNA]</scope>
    <source>
        <strain evidence="1 2">NBRC 108638</strain>
    </source>
</reference>
<dbReference type="SUPFAM" id="SSF53756">
    <property type="entry name" value="UDP-Glycosyltransferase/glycogen phosphorylase"/>
    <property type="match status" value="1"/>
</dbReference>
<gene>
    <name evidence="1" type="ORF">Prum_004690</name>
</gene>
<dbReference type="Gene3D" id="3.40.50.2000">
    <property type="entry name" value="Glycogen Phosphorylase B"/>
    <property type="match status" value="1"/>
</dbReference>
<comment type="caution">
    <text evidence="1">The sequence shown here is derived from an EMBL/GenBank/DDBJ whole genome shotgun (WGS) entry which is preliminary data.</text>
</comment>
<sequence length="53" mass="6090">MTGFLVDTVEQAVAAVARVAMIDRAGCRTRARQRFDAARMVTDYLRIYRDLIR</sequence>